<evidence type="ECO:0000256" key="15">
    <source>
        <dbReference type="PROSITE-ProRule" id="PRU01391"/>
    </source>
</evidence>
<dbReference type="EMBL" id="PNBA02000006">
    <property type="protein sequence ID" value="KAG6421077.1"/>
    <property type="molecule type" value="Genomic_DNA"/>
</dbReference>
<dbReference type="GO" id="GO:0050832">
    <property type="term" value="P:defense response to fungus"/>
    <property type="evidence" value="ECO:0007669"/>
    <property type="project" value="TreeGrafter"/>
</dbReference>
<dbReference type="GO" id="GO:0042742">
    <property type="term" value="P:defense response to bacterium"/>
    <property type="evidence" value="ECO:0007669"/>
    <property type="project" value="UniProtKB-ARBA"/>
</dbReference>
<gene>
    <name evidence="19" type="ORF">SASPL_117626</name>
</gene>
<dbReference type="InterPro" id="IPR002110">
    <property type="entry name" value="Ankyrin_rpt"/>
</dbReference>
<dbReference type="SMART" id="SM00248">
    <property type="entry name" value="ANK"/>
    <property type="match status" value="2"/>
</dbReference>
<dbReference type="PROSITE" id="PS50297">
    <property type="entry name" value="ANK_REP_REGION"/>
    <property type="match status" value="1"/>
</dbReference>
<evidence type="ECO:0000256" key="5">
    <source>
        <dbReference type="ARBA" id="ARBA00022737"/>
    </source>
</evidence>
<comment type="subcellular location">
    <subcellularLocation>
        <location evidence="1">Cytoplasm</location>
    </subcellularLocation>
    <subcellularLocation>
        <location evidence="12">Nucleus</location>
        <location evidence="12">Nuclear body</location>
    </subcellularLocation>
</comment>
<dbReference type="InterPro" id="IPR057250">
    <property type="entry name" value="Znf_C2HC_NPR-type"/>
</dbReference>
<evidence type="ECO:0000256" key="11">
    <source>
        <dbReference type="ARBA" id="ARBA00023242"/>
    </source>
</evidence>
<dbReference type="InterPro" id="IPR024228">
    <property type="entry name" value="NPR_central_dom"/>
</dbReference>
<evidence type="ECO:0000313" key="20">
    <source>
        <dbReference type="Proteomes" id="UP000298416"/>
    </source>
</evidence>
<dbReference type="Pfam" id="PF11900">
    <property type="entry name" value="DUF3420"/>
    <property type="match status" value="1"/>
</dbReference>
<dbReference type="InterPro" id="IPR044292">
    <property type="entry name" value="NPR"/>
</dbReference>
<feature type="region of interest" description="Disordered" evidence="16">
    <location>
        <begin position="595"/>
        <end position="618"/>
    </location>
</feature>
<dbReference type="PANTHER" id="PTHR46475">
    <property type="entry name" value="REGULATORY PROTEIN NPR3"/>
    <property type="match status" value="1"/>
</dbReference>
<keyword evidence="3" id="KW-0963">Cytoplasm</keyword>
<comment type="caution">
    <text evidence="15">Lacks conserved residue(s) required for the propagation of feature annotation.</text>
</comment>
<dbReference type="GO" id="GO:0009862">
    <property type="term" value="P:systemic acquired resistance, salicylic acid mediated signaling pathway"/>
    <property type="evidence" value="ECO:0007669"/>
    <property type="project" value="InterPro"/>
</dbReference>
<evidence type="ECO:0000259" key="18">
    <source>
        <dbReference type="PROSITE" id="PS52046"/>
    </source>
</evidence>
<dbReference type="Gene3D" id="1.25.40.20">
    <property type="entry name" value="Ankyrin repeat-containing domain"/>
    <property type="match status" value="1"/>
</dbReference>
<dbReference type="SMART" id="SM00225">
    <property type="entry name" value="BTB"/>
    <property type="match status" value="1"/>
</dbReference>
<evidence type="ECO:0000256" key="3">
    <source>
        <dbReference type="ARBA" id="ARBA00022490"/>
    </source>
</evidence>
<evidence type="ECO:0000256" key="6">
    <source>
        <dbReference type="ARBA" id="ARBA00022771"/>
    </source>
</evidence>
<dbReference type="Pfam" id="PF00651">
    <property type="entry name" value="BTB"/>
    <property type="match status" value="1"/>
</dbReference>
<dbReference type="FunFam" id="1.25.40.20:FF:000239">
    <property type="entry name" value="BTB/POZ domain and ankyrin repeat-containing protein NPR1"/>
    <property type="match status" value="1"/>
</dbReference>
<keyword evidence="8" id="KW-0611">Plant defense</keyword>
<dbReference type="Proteomes" id="UP000298416">
    <property type="component" value="Unassembled WGS sequence"/>
</dbReference>
<evidence type="ECO:0000313" key="19">
    <source>
        <dbReference type="EMBL" id="KAG6421077.1"/>
    </source>
</evidence>
<dbReference type="PROSITE" id="PS52046">
    <property type="entry name" value="ZF_C2HC_NPR"/>
    <property type="match status" value="1"/>
</dbReference>
<feature type="repeat" description="ANK" evidence="14">
    <location>
        <begin position="334"/>
        <end position="366"/>
    </location>
</feature>
<keyword evidence="5" id="KW-0677">Repeat</keyword>
<dbReference type="PROSITE" id="PS50097">
    <property type="entry name" value="BTB"/>
    <property type="match status" value="1"/>
</dbReference>
<evidence type="ECO:0000256" key="7">
    <source>
        <dbReference type="ARBA" id="ARBA00022786"/>
    </source>
</evidence>
<evidence type="ECO:0000256" key="14">
    <source>
        <dbReference type="PROSITE-ProRule" id="PRU00023"/>
    </source>
</evidence>
<dbReference type="GO" id="GO:2000022">
    <property type="term" value="P:regulation of jasmonic acid mediated signaling pathway"/>
    <property type="evidence" value="ECO:0007669"/>
    <property type="project" value="InterPro"/>
</dbReference>
<evidence type="ECO:0000256" key="13">
    <source>
        <dbReference type="ARBA" id="ARBA00044947"/>
    </source>
</evidence>
<evidence type="ECO:0000256" key="12">
    <source>
        <dbReference type="ARBA" id="ARBA00034306"/>
    </source>
</evidence>
<keyword evidence="7" id="KW-0833">Ubl conjugation pathway</keyword>
<dbReference type="Pfam" id="PF12313">
    <property type="entry name" value="NPR1_like_C"/>
    <property type="match status" value="2"/>
</dbReference>
<feature type="domain" description="C2HC NPR-type" evidence="18">
    <location>
        <begin position="149"/>
        <end position="163"/>
    </location>
</feature>
<accession>A0A8X8ZXR8</accession>
<dbReference type="GO" id="GO:0005737">
    <property type="term" value="C:cytoplasm"/>
    <property type="evidence" value="ECO:0007669"/>
    <property type="project" value="UniProtKB-SubCell"/>
</dbReference>
<comment type="pathway">
    <text evidence="2">Protein modification; protein ubiquitination.</text>
</comment>
<evidence type="ECO:0000256" key="16">
    <source>
        <dbReference type="SAM" id="MobiDB-lite"/>
    </source>
</evidence>
<keyword evidence="20" id="KW-1185">Reference proteome</keyword>
<dbReference type="Pfam" id="PF12796">
    <property type="entry name" value="Ank_2"/>
    <property type="match status" value="1"/>
</dbReference>
<dbReference type="CDD" id="cd18310">
    <property type="entry name" value="BTB_POZ_NPR_plant"/>
    <property type="match status" value="1"/>
</dbReference>
<feature type="domain" description="BTB" evidence="17">
    <location>
        <begin position="75"/>
        <end position="146"/>
    </location>
</feature>
<proteinExistence type="inferred from homology"/>
<keyword evidence="9" id="KW-0862">Zinc</keyword>
<dbReference type="PANTHER" id="PTHR46475:SF1">
    <property type="entry name" value="REGULATORY PROTEIN NPR2"/>
    <property type="match status" value="1"/>
</dbReference>
<name>A0A8X8ZXR8_SALSN</name>
<protein>
    <recommendedName>
        <fullName evidence="21">Regulatory protein NPR1</fullName>
    </recommendedName>
</protein>
<evidence type="ECO:0000256" key="10">
    <source>
        <dbReference type="ARBA" id="ARBA00023043"/>
    </source>
</evidence>
<keyword evidence="4" id="KW-0479">Metal-binding</keyword>
<evidence type="ECO:0000259" key="17">
    <source>
        <dbReference type="PROSITE" id="PS50097"/>
    </source>
</evidence>
<dbReference type="AlphaFoldDB" id="A0A8X8ZXR8"/>
<dbReference type="PROSITE" id="PS50088">
    <property type="entry name" value="ANK_REPEAT"/>
    <property type="match status" value="1"/>
</dbReference>
<keyword evidence="11" id="KW-0539">Nucleus</keyword>
<evidence type="ECO:0008006" key="21">
    <source>
        <dbReference type="Google" id="ProtNLM"/>
    </source>
</evidence>
<comment type="similarity">
    <text evidence="13">Belongs to the plant 'ANKYRIN-BTB/POZ' family. 'NPR1-like' subfamily.</text>
</comment>
<dbReference type="InterPro" id="IPR021094">
    <property type="entry name" value="NPR1/NIM1-like_C"/>
</dbReference>
<keyword evidence="10 14" id="KW-0040">ANK repeat</keyword>
<evidence type="ECO:0000256" key="4">
    <source>
        <dbReference type="ARBA" id="ARBA00022723"/>
    </source>
</evidence>
<dbReference type="GO" id="GO:0008270">
    <property type="term" value="F:zinc ion binding"/>
    <property type="evidence" value="ECO:0007669"/>
    <property type="project" value="UniProtKB-KW"/>
</dbReference>
<keyword evidence="6 15" id="KW-0863">Zinc-finger</keyword>
<evidence type="ECO:0000256" key="2">
    <source>
        <dbReference type="ARBA" id="ARBA00004906"/>
    </source>
</evidence>
<sequence length="618" mass="68705">MFFLCSDSVKMDGRTVFSDSNDVSGGSISMCCAGVANTSPPLYQFPSDVAALKLLSDTLESMLFDASAPDFDFFADARLVSASGREIPIHRCLLSARSSFFKNLFVNLKRDAKLEMKDVLKDCDVGYEALVTVLAYIYSGKVRVSPKDVCVCVDDECSHLACRPAVAFMVEVMYASFVFQINELVTRFQSNLMDIIDKATADDVSMVLSVANVCGPLCESLLSRSIEIIVRSDLDIITLDKTLPQHLVKRINDSRTELGLQSRVSNIVPDKHVKRIHRALDSDDVELVRMLLKEEHTDLDDAFALHYAVAYCDSKTTAELLDLAIADINLRNPRGYTVLHVAAMRKDPKIIVSLLTKGARPSDLTSDGRKALQISKRLTKAIDYYITTEEGKATPKDRLCIEILEQAERRDSLLGEASMSLAMAGDDLRNKLLYLENRGFGEVEGDEKVKGRNRKMGKRKRVALASLLFPMEAKVAMDIAQVDETSEFHLNGIKTNTAGSPRTEVDLNEAPFKIKEEHLDRLRALSKTVELGKRFFPRCSAVLNKIMDRDDYPEIAKLGNGVPDDCPLKKKQRMEIEEVLNKAYSEDKEEFNRTMNLSSSSSPSAVILGPNGTLPPKS</sequence>
<dbReference type="InterPro" id="IPR000210">
    <property type="entry name" value="BTB/POZ_dom"/>
</dbReference>
<dbReference type="Gene3D" id="3.30.710.10">
    <property type="entry name" value="Potassium Channel Kv1.1, Chain A"/>
    <property type="match status" value="1"/>
</dbReference>
<reference evidence="19" key="2">
    <citation type="submission" date="2020-08" db="EMBL/GenBank/DDBJ databases">
        <title>Plant Genome Project.</title>
        <authorList>
            <person name="Zhang R.-G."/>
        </authorList>
    </citation>
    <scope>NUCLEOTIDE SEQUENCE</scope>
    <source>
        <strain evidence="19">Huo1</strain>
        <tissue evidence="19">Leaf</tissue>
    </source>
</reference>
<dbReference type="InterPro" id="IPR036770">
    <property type="entry name" value="Ankyrin_rpt-contain_sf"/>
</dbReference>
<comment type="caution">
    <text evidence="19">The sequence shown here is derived from an EMBL/GenBank/DDBJ whole genome shotgun (WGS) entry which is preliminary data.</text>
</comment>
<evidence type="ECO:0000256" key="1">
    <source>
        <dbReference type="ARBA" id="ARBA00004496"/>
    </source>
</evidence>
<dbReference type="SUPFAM" id="SSF54695">
    <property type="entry name" value="POZ domain"/>
    <property type="match status" value="1"/>
</dbReference>
<dbReference type="InterPro" id="IPR011333">
    <property type="entry name" value="SKP1/BTB/POZ_sf"/>
</dbReference>
<evidence type="ECO:0000256" key="9">
    <source>
        <dbReference type="ARBA" id="ARBA00022833"/>
    </source>
</evidence>
<evidence type="ECO:0000256" key="8">
    <source>
        <dbReference type="ARBA" id="ARBA00022821"/>
    </source>
</evidence>
<dbReference type="GO" id="GO:0016604">
    <property type="term" value="C:nuclear body"/>
    <property type="evidence" value="ECO:0007669"/>
    <property type="project" value="UniProtKB-SubCell"/>
</dbReference>
<dbReference type="SUPFAM" id="SSF48403">
    <property type="entry name" value="Ankyrin repeat"/>
    <property type="match status" value="1"/>
</dbReference>
<reference evidence="19" key="1">
    <citation type="submission" date="2018-01" db="EMBL/GenBank/DDBJ databases">
        <authorList>
            <person name="Mao J.F."/>
        </authorList>
    </citation>
    <scope>NUCLEOTIDE SEQUENCE</scope>
    <source>
        <strain evidence="19">Huo1</strain>
        <tissue evidence="19">Leaf</tissue>
    </source>
</reference>
<organism evidence="19">
    <name type="scientific">Salvia splendens</name>
    <name type="common">Scarlet sage</name>
    <dbReference type="NCBI Taxonomy" id="180675"/>
    <lineage>
        <taxon>Eukaryota</taxon>
        <taxon>Viridiplantae</taxon>
        <taxon>Streptophyta</taxon>
        <taxon>Embryophyta</taxon>
        <taxon>Tracheophyta</taxon>
        <taxon>Spermatophyta</taxon>
        <taxon>Magnoliopsida</taxon>
        <taxon>eudicotyledons</taxon>
        <taxon>Gunneridae</taxon>
        <taxon>Pentapetalae</taxon>
        <taxon>asterids</taxon>
        <taxon>lamiids</taxon>
        <taxon>Lamiales</taxon>
        <taxon>Lamiaceae</taxon>
        <taxon>Nepetoideae</taxon>
        <taxon>Mentheae</taxon>
        <taxon>Salviinae</taxon>
        <taxon>Salvia</taxon>
        <taxon>Salvia subgen. Calosphace</taxon>
        <taxon>core Calosphace</taxon>
    </lineage>
</organism>
<dbReference type="GO" id="GO:2000031">
    <property type="term" value="P:regulation of salicylic acid mediated signaling pathway"/>
    <property type="evidence" value="ECO:0007669"/>
    <property type="project" value="InterPro"/>
</dbReference>